<proteinExistence type="predicted"/>
<sequence length="130" mass="14868">MDRVLQYIPELEIEIEKLTLRKKNLQSKTENEQNPCQTPQLELEAPTVSVHEVVKGEVIVQITLILKDHDTNFSKLLENLEEEGRSIMSASTLQVCKERVCYNMHIQMNGSSLAEDYVAVLREKIVSLLS</sequence>
<reference evidence="2" key="1">
    <citation type="journal article" date="2023" name="G3 (Bethesda)">
        <title>Genome assembly and association tests identify interacting loci associated with vigor, precocity, and sex in interspecific pistachio rootstocks.</title>
        <authorList>
            <person name="Palmer W."/>
            <person name="Jacygrad E."/>
            <person name="Sagayaradj S."/>
            <person name="Cavanaugh K."/>
            <person name="Han R."/>
            <person name="Bertier L."/>
            <person name="Beede B."/>
            <person name="Kafkas S."/>
            <person name="Golino D."/>
            <person name="Preece J."/>
            <person name="Michelmore R."/>
        </authorList>
    </citation>
    <scope>NUCLEOTIDE SEQUENCE [LARGE SCALE GENOMIC DNA]</scope>
</reference>
<protein>
    <submittedName>
        <fullName evidence="1">Uncharacterized protein</fullName>
    </submittedName>
</protein>
<evidence type="ECO:0000313" key="2">
    <source>
        <dbReference type="Proteomes" id="UP001163603"/>
    </source>
</evidence>
<comment type="caution">
    <text evidence="1">The sequence shown here is derived from an EMBL/GenBank/DDBJ whole genome shotgun (WGS) entry which is preliminary data.</text>
</comment>
<dbReference type="Proteomes" id="UP001163603">
    <property type="component" value="Chromosome 7"/>
</dbReference>
<name>A0ACC0YDJ0_9ROSI</name>
<organism evidence="1 2">
    <name type="scientific">Pistacia integerrima</name>
    <dbReference type="NCBI Taxonomy" id="434235"/>
    <lineage>
        <taxon>Eukaryota</taxon>
        <taxon>Viridiplantae</taxon>
        <taxon>Streptophyta</taxon>
        <taxon>Embryophyta</taxon>
        <taxon>Tracheophyta</taxon>
        <taxon>Spermatophyta</taxon>
        <taxon>Magnoliopsida</taxon>
        <taxon>eudicotyledons</taxon>
        <taxon>Gunneridae</taxon>
        <taxon>Pentapetalae</taxon>
        <taxon>rosids</taxon>
        <taxon>malvids</taxon>
        <taxon>Sapindales</taxon>
        <taxon>Anacardiaceae</taxon>
        <taxon>Pistacia</taxon>
    </lineage>
</organism>
<gene>
    <name evidence="1" type="ORF">Pint_25042</name>
</gene>
<evidence type="ECO:0000313" key="1">
    <source>
        <dbReference type="EMBL" id="KAJ0035189.1"/>
    </source>
</evidence>
<accession>A0ACC0YDJ0</accession>
<keyword evidence="2" id="KW-1185">Reference proteome</keyword>
<dbReference type="EMBL" id="CM047742">
    <property type="protein sequence ID" value="KAJ0035189.1"/>
    <property type="molecule type" value="Genomic_DNA"/>
</dbReference>